<sequence length="93" mass="10999">MEELSSRDIHPTFWPAFSPDLNPIETVWNKMKDYIEQFYPEQEGERQLTYDQLRTVVQEVWESITVEVLRELIDSMPAHCQAVIEVEGGHTKY</sequence>
<organism evidence="2 3">
    <name type="scientific">Westerdykella ornata</name>
    <dbReference type="NCBI Taxonomy" id="318751"/>
    <lineage>
        <taxon>Eukaryota</taxon>
        <taxon>Fungi</taxon>
        <taxon>Dikarya</taxon>
        <taxon>Ascomycota</taxon>
        <taxon>Pezizomycotina</taxon>
        <taxon>Dothideomycetes</taxon>
        <taxon>Pleosporomycetidae</taxon>
        <taxon>Pleosporales</taxon>
        <taxon>Sporormiaceae</taxon>
        <taxon>Westerdykella</taxon>
    </lineage>
</organism>
<dbReference type="Proteomes" id="UP000800097">
    <property type="component" value="Unassembled WGS sequence"/>
</dbReference>
<dbReference type="OrthoDB" id="5410741at2759"/>
<dbReference type="EMBL" id="ML986501">
    <property type="protein sequence ID" value="KAF2274654.1"/>
    <property type="molecule type" value="Genomic_DNA"/>
</dbReference>
<dbReference type="Pfam" id="PF13358">
    <property type="entry name" value="DDE_3"/>
    <property type="match status" value="1"/>
</dbReference>
<dbReference type="GeneID" id="54548957"/>
<accession>A0A6A6JEJ4</accession>
<protein>
    <recommendedName>
        <fullName evidence="1">Tc1-like transposase DDE domain-containing protein</fullName>
    </recommendedName>
</protein>
<dbReference type="InterPro" id="IPR036397">
    <property type="entry name" value="RNaseH_sf"/>
</dbReference>
<dbReference type="InterPro" id="IPR038717">
    <property type="entry name" value="Tc1-like_DDE_dom"/>
</dbReference>
<name>A0A6A6JEJ4_WESOR</name>
<gene>
    <name evidence="2" type="ORF">EI97DRAFT_380907</name>
</gene>
<dbReference type="GO" id="GO:0003676">
    <property type="term" value="F:nucleic acid binding"/>
    <property type="evidence" value="ECO:0007669"/>
    <property type="project" value="InterPro"/>
</dbReference>
<dbReference type="AlphaFoldDB" id="A0A6A6JEJ4"/>
<evidence type="ECO:0000259" key="1">
    <source>
        <dbReference type="Pfam" id="PF13358"/>
    </source>
</evidence>
<reference evidence="2" key="1">
    <citation type="journal article" date="2020" name="Stud. Mycol.">
        <title>101 Dothideomycetes genomes: a test case for predicting lifestyles and emergence of pathogens.</title>
        <authorList>
            <person name="Haridas S."/>
            <person name="Albert R."/>
            <person name="Binder M."/>
            <person name="Bloem J."/>
            <person name="Labutti K."/>
            <person name="Salamov A."/>
            <person name="Andreopoulos B."/>
            <person name="Baker S."/>
            <person name="Barry K."/>
            <person name="Bills G."/>
            <person name="Bluhm B."/>
            <person name="Cannon C."/>
            <person name="Castanera R."/>
            <person name="Culley D."/>
            <person name="Daum C."/>
            <person name="Ezra D."/>
            <person name="Gonzalez J."/>
            <person name="Henrissat B."/>
            <person name="Kuo A."/>
            <person name="Liang C."/>
            <person name="Lipzen A."/>
            <person name="Lutzoni F."/>
            <person name="Magnuson J."/>
            <person name="Mondo S."/>
            <person name="Nolan M."/>
            <person name="Ohm R."/>
            <person name="Pangilinan J."/>
            <person name="Park H.-J."/>
            <person name="Ramirez L."/>
            <person name="Alfaro M."/>
            <person name="Sun H."/>
            <person name="Tritt A."/>
            <person name="Yoshinaga Y."/>
            <person name="Zwiers L.-H."/>
            <person name="Turgeon B."/>
            <person name="Goodwin S."/>
            <person name="Spatafora J."/>
            <person name="Crous P."/>
            <person name="Grigoriev I."/>
        </authorList>
    </citation>
    <scope>NUCLEOTIDE SEQUENCE</scope>
    <source>
        <strain evidence="2">CBS 379.55</strain>
    </source>
</reference>
<proteinExistence type="predicted"/>
<keyword evidence="3" id="KW-1185">Reference proteome</keyword>
<dbReference type="Gene3D" id="3.30.420.10">
    <property type="entry name" value="Ribonuclease H-like superfamily/Ribonuclease H"/>
    <property type="match status" value="1"/>
</dbReference>
<evidence type="ECO:0000313" key="3">
    <source>
        <dbReference type="Proteomes" id="UP000800097"/>
    </source>
</evidence>
<evidence type="ECO:0000313" key="2">
    <source>
        <dbReference type="EMBL" id="KAF2274654.1"/>
    </source>
</evidence>
<dbReference type="RefSeq" id="XP_033652193.1">
    <property type="nucleotide sequence ID" value="XM_033795782.1"/>
</dbReference>
<feature type="domain" description="Tc1-like transposase DDE" evidence="1">
    <location>
        <begin position="6"/>
        <end position="37"/>
    </location>
</feature>